<evidence type="ECO:0000256" key="1">
    <source>
        <dbReference type="ARBA" id="ARBA00001974"/>
    </source>
</evidence>
<evidence type="ECO:0000256" key="4">
    <source>
        <dbReference type="ARBA" id="ARBA00022827"/>
    </source>
</evidence>
<reference evidence="7 8" key="1">
    <citation type="submission" date="2014-06" db="EMBL/GenBank/DDBJ databases">
        <title>Evolutionary Origins and Diversification of the Mycorrhizal Mutualists.</title>
        <authorList>
            <consortium name="DOE Joint Genome Institute"/>
            <consortium name="Mycorrhizal Genomics Consortium"/>
            <person name="Kohler A."/>
            <person name="Kuo A."/>
            <person name="Nagy L.G."/>
            <person name="Floudas D."/>
            <person name="Copeland A."/>
            <person name="Barry K.W."/>
            <person name="Cichocki N."/>
            <person name="Veneault-Fourrey C."/>
            <person name="LaButti K."/>
            <person name="Lindquist E.A."/>
            <person name="Lipzen A."/>
            <person name="Lundell T."/>
            <person name="Morin E."/>
            <person name="Murat C."/>
            <person name="Riley R."/>
            <person name="Ohm R."/>
            <person name="Sun H."/>
            <person name="Tunlid A."/>
            <person name="Henrissat B."/>
            <person name="Grigoriev I.V."/>
            <person name="Hibbett D.S."/>
            <person name="Martin F."/>
        </authorList>
    </citation>
    <scope>NUCLEOTIDE SEQUENCE [LARGE SCALE GENOMIC DNA]</scope>
    <source>
        <strain evidence="7 8">SS14</strain>
    </source>
</reference>
<dbReference type="AlphaFoldDB" id="A0A0C9U3I3"/>
<dbReference type="OrthoDB" id="167809at2759"/>
<dbReference type="PANTHER" id="PTHR42784">
    <property type="entry name" value="PYRANOSE 2-OXIDASE"/>
    <property type="match status" value="1"/>
</dbReference>
<accession>A0A0C9U3I3</accession>
<evidence type="ECO:0000313" key="7">
    <source>
        <dbReference type="EMBL" id="KIJ28769.1"/>
    </source>
</evidence>
<feature type="domain" description="Glucose-methanol-choline oxidoreductase C-terminal" evidence="6">
    <location>
        <begin position="485"/>
        <end position="545"/>
    </location>
</feature>
<keyword evidence="5" id="KW-0560">Oxidoreductase</keyword>
<dbReference type="Proteomes" id="UP000054279">
    <property type="component" value="Unassembled WGS sequence"/>
</dbReference>
<evidence type="ECO:0000256" key="5">
    <source>
        <dbReference type="ARBA" id="ARBA00023002"/>
    </source>
</evidence>
<evidence type="ECO:0000259" key="6">
    <source>
        <dbReference type="Pfam" id="PF05199"/>
    </source>
</evidence>
<dbReference type="InterPro" id="IPR036188">
    <property type="entry name" value="FAD/NAD-bd_sf"/>
</dbReference>
<dbReference type="InterPro" id="IPR051473">
    <property type="entry name" value="P2Ox-like"/>
</dbReference>
<protein>
    <submittedName>
        <fullName evidence="7">GMC oxidoreductase</fullName>
    </submittedName>
</protein>
<evidence type="ECO:0000313" key="8">
    <source>
        <dbReference type="Proteomes" id="UP000054279"/>
    </source>
</evidence>
<keyword evidence="4" id="KW-0274">FAD</keyword>
<dbReference type="PANTHER" id="PTHR42784:SF1">
    <property type="entry name" value="PYRANOSE 2-OXIDASE"/>
    <property type="match status" value="1"/>
</dbReference>
<gene>
    <name evidence="7" type="ORF">M422DRAFT_269891</name>
</gene>
<dbReference type="Pfam" id="PF05199">
    <property type="entry name" value="GMC_oxred_C"/>
    <property type="match status" value="1"/>
</dbReference>
<sequence length="559" mass="61908">MADLKSFIASDIENLRQLCAIGRFDYIIIGSGIGGGILADQLASRQKKVLLIEKGQDTWSTHVVNTARPSFARGRDDSAEGNETIFNNLHAPVQITDDSEGFVGGPLFTLGGRSNVWGLWIPRADVDTLSDHFPSEVANELKTKYFNEAFKLVTNNAQVDNPNEFYPHGFLDDDILATSIGKINSELYSYIVDKEQGFKVGPVAIEVNSPAPYRFPQGAFSATTALLNRIYSRDKYLTVLMGADVLHLDVPRPDEDGTKVVRNIAVRRTSNSQVYQFPVIGNTKVILSAGTLCTADIALRSGLQLYQPKVGRGLIDHAAWSLRVAQQVPPDQKRHTRFTHSPMLFQAIVNLCGTRALLSITINYNFFLAGSSNVHIHQYFDHEGKHMSVENGRKAIKEHEFNTMAVFIEFGAHLDDENYVLEDGTIPPTVRLRRSEKHDDEESQEELQVLCTKIRDAVLSLISGREFSDPHHPAPRPTLLGAGIYAHEVGTMRMPTVRTLHSGKGVEEPGVVDTNLKFNGLDNLYVSDLSVFPYSTPANPTLTLTSIVLRLAEHLAPSF</sequence>
<proteinExistence type="inferred from homology"/>
<dbReference type="EMBL" id="KN837298">
    <property type="protein sequence ID" value="KIJ28769.1"/>
    <property type="molecule type" value="Genomic_DNA"/>
</dbReference>
<evidence type="ECO:0000256" key="2">
    <source>
        <dbReference type="ARBA" id="ARBA00010790"/>
    </source>
</evidence>
<organism evidence="7 8">
    <name type="scientific">Sphaerobolus stellatus (strain SS14)</name>
    <dbReference type="NCBI Taxonomy" id="990650"/>
    <lineage>
        <taxon>Eukaryota</taxon>
        <taxon>Fungi</taxon>
        <taxon>Dikarya</taxon>
        <taxon>Basidiomycota</taxon>
        <taxon>Agaricomycotina</taxon>
        <taxon>Agaricomycetes</taxon>
        <taxon>Phallomycetidae</taxon>
        <taxon>Geastrales</taxon>
        <taxon>Sphaerobolaceae</taxon>
        <taxon>Sphaerobolus</taxon>
    </lineage>
</organism>
<keyword evidence="8" id="KW-1185">Reference proteome</keyword>
<dbReference type="InterPro" id="IPR007867">
    <property type="entry name" value="GMC_OxRtase_C"/>
</dbReference>
<dbReference type="HOGENOM" id="CLU_018547_0_0_1"/>
<keyword evidence="3" id="KW-0285">Flavoprotein</keyword>
<evidence type="ECO:0000256" key="3">
    <source>
        <dbReference type="ARBA" id="ARBA00022630"/>
    </source>
</evidence>
<comment type="similarity">
    <text evidence="2">Belongs to the GMC oxidoreductase family.</text>
</comment>
<dbReference type="Pfam" id="PF13450">
    <property type="entry name" value="NAD_binding_8"/>
    <property type="match status" value="1"/>
</dbReference>
<dbReference type="Gene3D" id="3.50.50.60">
    <property type="entry name" value="FAD/NAD(P)-binding domain"/>
    <property type="match status" value="2"/>
</dbReference>
<dbReference type="SUPFAM" id="SSF51905">
    <property type="entry name" value="FAD/NAD(P)-binding domain"/>
    <property type="match status" value="1"/>
</dbReference>
<name>A0A0C9U3I3_SPHS4</name>
<comment type="cofactor">
    <cofactor evidence="1">
        <name>FAD</name>
        <dbReference type="ChEBI" id="CHEBI:57692"/>
    </cofactor>
</comment>
<dbReference type="GO" id="GO:0016614">
    <property type="term" value="F:oxidoreductase activity, acting on CH-OH group of donors"/>
    <property type="evidence" value="ECO:0007669"/>
    <property type="project" value="InterPro"/>
</dbReference>